<evidence type="ECO:0000313" key="15">
    <source>
        <dbReference type="Proteomes" id="UP000602284"/>
    </source>
</evidence>
<evidence type="ECO:0000256" key="9">
    <source>
        <dbReference type="ARBA" id="ARBA00022989"/>
    </source>
</evidence>
<dbReference type="PANTHER" id="PTHR43298">
    <property type="entry name" value="MULTIDRUG RESISTANCE PROTEIN NORM-RELATED"/>
    <property type="match status" value="1"/>
</dbReference>
<feature type="transmembrane region" description="Helical" evidence="13">
    <location>
        <begin position="127"/>
        <end position="148"/>
    </location>
</feature>
<keyword evidence="10" id="KW-0406">Ion transport</keyword>
<keyword evidence="11 13" id="KW-0472">Membrane</keyword>
<keyword evidence="8 13" id="KW-0812">Transmembrane</keyword>
<sequence length="438" mass="47813">MRRVYSLSLPVIGELSLQHGLAAVDALFVAKLGLLSLNAVGVTSMFSVILLSILNALGVTVTVFLSRATTHATSEKTPSHARSLVWHGLVMGGSVGLTVAILCLLFATPLLHLAGAQGELQRTAMPYFFLVLSSTPVLALQTMLAACLRASGDTQTPLKVGLQMNLVHVALDALFIFGFDMGVAGAGVAYLLVQLFTLGLYLRRAAHHLPTRRDLKLSRPILARMMRFAVPAVIERLFKRGGQAVYLSFVVRMGTEPYAANNIANVLSLFTSLLGDGLATGVSIAMGQAIGDETSDRQTLQARLTEIRRWGFLGAAVSMTLTTLLLWCLSPWISLWFTDEPHVIQLITLVLGIYIFCQPFFAANLIDCAAIQAGGNSTYTMWVTILGVWGVRLVFIPILIFGFHLGLSGVWMCIGLDHMTRAYLYRRYRLKRDILYVP</sequence>
<feature type="transmembrane region" description="Helical" evidence="13">
    <location>
        <begin position="343"/>
        <end position="366"/>
    </location>
</feature>
<dbReference type="EMBL" id="JAEQNB010000001">
    <property type="protein sequence ID" value="MBL0385244.1"/>
    <property type="molecule type" value="Genomic_DNA"/>
</dbReference>
<evidence type="ECO:0000256" key="4">
    <source>
        <dbReference type="ARBA" id="ARBA00020268"/>
    </source>
</evidence>
<evidence type="ECO:0000256" key="2">
    <source>
        <dbReference type="ARBA" id="ARBA00004651"/>
    </source>
</evidence>
<evidence type="ECO:0000313" key="14">
    <source>
        <dbReference type="EMBL" id="MBL0385244.1"/>
    </source>
</evidence>
<proteinExistence type="inferred from homology"/>
<protein>
    <recommendedName>
        <fullName evidence="4">Probable multidrug resistance protein NorM</fullName>
    </recommendedName>
    <alternativeName>
        <fullName evidence="12">Multidrug-efflux transporter</fullName>
    </alternativeName>
</protein>
<feature type="transmembrane region" description="Helical" evidence="13">
    <location>
        <begin position="183"/>
        <end position="202"/>
    </location>
</feature>
<evidence type="ECO:0000256" key="13">
    <source>
        <dbReference type="SAM" id="Phobius"/>
    </source>
</evidence>
<dbReference type="RefSeq" id="WP_201630420.1">
    <property type="nucleotide sequence ID" value="NZ_JAEQNB010000001.1"/>
</dbReference>
<accession>A0ABS1J4N5</accession>
<evidence type="ECO:0000256" key="3">
    <source>
        <dbReference type="ARBA" id="ARBA00010199"/>
    </source>
</evidence>
<evidence type="ECO:0000256" key="7">
    <source>
        <dbReference type="ARBA" id="ARBA00022475"/>
    </source>
</evidence>
<comment type="caution">
    <text evidence="14">The sequence shown here is derived from an EMBL/GenBank/DDBJ whole genome shotgun (WGS) entry which is preliminary data.</text>
</comment>
<feature type="transmembrane region" description="Helical" evidence="13">
    <location>
        <begin position="46"/>
        <end position="65"/>
    </location>
</feature>
<feature type="transmembrane region" description="Helical" evidence="13">
    <location>
        <begin position="378"/>
        <end position="400"/>
    </location>
</feature>
<keyword evidence="7" id="KW-1003">Cell membrane</keyword>
<dbReference type="Proteomes" id="UP000602284">
    <property type="component" value="Unassembled WGS sequence"/>
</dbReference>
<dbReference type="Pfam" id="PF01554">
    <property type="entry name" value="MatE"/>
    <property type="match status" value="2"/>
</dbReference>
<comment type="subcellular location">
    <subcellularLocation>
        <location evidence="2">Cell membrane</location>
        <topology evidence="2">Multi-pass membrane protein</topology>
    </subcellularLocation>
</comment>
<dbReference type="NCBIfam" id="TIGR00797">
    <property type="entry name" value="matE"/>
    <property type="match status" value="1"/>
</dbReference>
<evidence type="ECO:0000256" key="1">
    <source>
        <dbReference type="ARBA" id="ARBA00003408"/>
    </source>
</evidence>
<name>A0ABS1J4N5_9BACL</name>
<evidence type="ECO:0000256" key="6">
    <source>
        <dbReference type="ARBA" id="ARBA00022449"/>
    </source>
</evidence>
<dbReference type="PANTHER" id="PTHR43298:SF2">
    <property type="entry name" value="FMN_FAD EXPORTER YEEO-RELATED"/>
    <property type="match status" value="1"/>
</dbReference>
<keyword evidence="15" id="KW-1185">Reference proteome</keyword>
<keyword evidence="5" id="KW-0813">Transport</keyword>
<organism evidence="14 15">
    <name type="scientific">Tumebacillus amylolyticus</name>
    <dbReference type="NCBI Taxonomy" id="2801339"/>
    <lineage>
        <taxon>Bacteria</taxon>
        <taxon>Bacillati</taxon>
        <taxon>Bacillota</taxon>
        <taxon>Bacilli</taxon>
        <taxon>Bacillales</taxon>
        <taxon>Alicyclobacillaceae</taxon>
        <taxon>Tumebacillus</taxon>
    </lineage>
</organism>
<evidence type="ECO:0000256" key="12">
    <source>
        <dbReference type="ARBA" id="ARBA00031636"/>
    </source>
</evidence>
<comment type="similarity">
    <text evidence="3">Belongs to the multi antimicrobial extrusion (MATE) (TC 2.A.66.1) family.</text>
</comment>
<dbReference type="InterPro" id="IPR048279">
    <property type="entry name" value="MdtK-like"/>
</dbReference>
<evidence type="ECO:0000256" key="10">
    <source>
        <dbReference type="ARBA" id="ARBA00023065"/>
    </source>
</evidence>
<keyword evidence="6" id="KW-0050">Antiport</keyword>
<evidence type="ECO:0000256" key="5">
    <source>
        <dbReference type="ARBA" id="ARBA00022448"/>
    </source>
</evidence>
<dbReference type="InterPro" id="IPR002528">
    <property type="entry name" value="MATE_fam"/>
</dbReference>
<gene>
    <name evidence="14" type="ORF">JJB07_01180</name>
</gene>
<evidence type="ECO:0000256" key="8">
    <source>
        <dbReference type="ARBA" id="ARBA00022692"/>
    </source>
</evidence>
<reference evidence="14 15" key="1">
    <citation type="submission" date="2021-01" db="EMBL/GenBank/DDBJ databases">
        <title>Tumebacillus sp. strain ITR2 16S ribosomal RNA gene Genome sequencing and assembly.</title>
        <authorList>
            <person name="Kang M."/>
        </authorList>
    </citation>
    <scope>NUCLEOTIDE SEQUENCE [LARGE SCALE GENOMIC DNA]</scope>
    <source>
        <strain evidence="14 15">ITR2</strain>
    </source>
</reference>
<dbReference type="InterPro" id="IPR050222">
    <property type="entry name" value="MATE_MdtK"/>
</dbReference>
<comment type="function">
    <text evidence="1">Multidrug efflux pump.</text>
</comment>
<feature type="transmembrane region" description="Helical" evidence="13">
    <location>
        <begin position="85"/>
        <end position="107"/>
    </location>
</feature>
<feature type="transmembrane region" description="Helical" evidence="13">
    <location>
        <begin position="310"/>
        <end position="337"/>
    </location>
</feature>
<evidence type="ECO:0000256" key="11">
    <source>
        <dbReference type="ARBA" id="ARBA00023136"/>
    </source>
</evidence>
<keyword evidence="9 13" id="KW-1133">Transmembrane helix</keyword>
<dbReference type="PIRSF" id="PIRSF006603">
    <property type="entry name" value="DinF"/>
    <property type="match status" value="1"/>
</dbReference>